<evidence type="ECO:0000256" key="3">
    <source>
        <dbReference type="ARBA" id="ARBA00022692"/>
    </source>
</evidence>
<evidence type="ECO:0000256" key="8">
    <source>
        <dbReference type="ARBA" id="ARBA00035585"/>
    </source>
</evidence>
<dbReference type="PATRIC" id="fig|1205910.3.peg.4479"/>
<dbReference type="EMBL" id="CP003788">
    <property type="protein sequence ID" value="AFR08822.1"/>
    <property type="molecule type" value="Genomic_DNA"/>
</dbReference>
<gene>
    <name evidence="10" type="primary">fluC</name>
    <name evidence="10" type="synonym">crcB</name>
    <name evidence="12" type="ordered locus">B005_4741</name>
</gene>
<reference evidence="12 13" key="1">
    <citation type="journal article" date="2012" name="J. Bacteriol.">
        <title>Whole-Genome Sequence of Nocardiopsis alba Strain ATCC BAA-2165, Associated with Honeybees.</title>
        <authorList>
            <person name="Qiao J."/>
            <person name="Chen L."/>
            <person name="Li Y."/>
            <person name="Wang J."/>
            <person name="Zhang W."/>
            <person name="Chen S."/>
        </authorList>
    </citation>
    <scope>NUCLEOTIDE SEQUENCE [LARGE SCALE GENOMIC DNA]</scope>
    <source>
        <strain evidence="13">ATCC BAA-2165 / BE74</strain>
    </source>
</reference>
<name>J7LE55_NOCAA</name>
<proteinExistence type="inferred from homology"/>
<evidence type="ECO:0000256" key="4">
    <source>
        <dbReference type="ARBA" id="ARBA00022989"/>
    </source>
</evidence>
<organism evidence="12 13">
    <name type="scientific">Nocardiopsis alba (strain ATCC BAA-2165 / BE74)</name>
    <dbReference type="NCBI Taxonomy" id="1205910"/>
    <lineage>
        <taxon>Bacteria</taxon>
        <taxon>Bacillati</taxon>
        <taxon>Actinomycetota</taxon>
        <taxon>Actinomycetes</taxon>
        <taxon>Streptosporangiales</taxon>
        <taxon>Nocardiopsidaceae</taxon>
        <taxon>Nocardiopsis</taxon>
    </lineage>
</organism>
<dbReference type="HAMAP" id="MF_00454">
    <property type="entry name" value="FluC"/>
    <property type="match status" value="1"/>
</dbReference>
<sequence>MGDPPEPPLARPRATTHADPEEKGRYTTPAPEYDQVAAGWKMDSMTRPASGLPWPVLAWVALGGALGASARHGLDLLWPHAVSGVSWTTLAINITGSLLIGVLMELIVHRWPHNPYTRPFLGVGLLGGYTTFSAYSVDVVTALERGFPLTAFAYLALTLIGALVAAWVASSLAHRALTHGGGRNP</sequence>
<keyword evidence="3 10" id="KW-0812">Transmembrane</keyword>
<keyword evidence="10" id="KW-0479">Metal-binding</keyword>
<keyword evidence="10" id="KW-0915">Sodium</keyword>
<keyword evidence="5 10" id="KW-0472">Membrane</keyword>
<comment type="catalytic activity">
    <reaction evidence="8">
        <text>fluoride(in) = fluoride(out)</text>
        <dbReference type="Rhea" id="RHEA:76159"/>
        <dbReference type="ChEBI" id="CHEBI:17051"/>
    </reaction>
    <physiologicalReaction direction="left-to-right" evidence="8">
        <dbReference type="Rhea" id="RHEA:76160"/>
    </physiologicalReaction>
</comment>
<feature type="transmembrane region" description="Helical" evidence="10">
    <location>
        <begin position="149"/>
        <end position="169"/>
    </location>
</feature>
<dbReference type="eggNOG" id="COG0239">
    <property type="taxonomic scope" value="Bacteria"/>
</dbReference>
<evidence type="ECO:0000256" key="11">
    <source>
        <dbReference type="SAM" id="MobiDB-lite"/>
    </source>
</evidence>
<feature type="compositionally biased region" description="Pro residues" evidence="11">
    <location>
        <begin position="1"/>
        <end position="10"/>
    </location>
</feature>
<dbReference type="Proteomes" id="UP000003779">
    <property type="component" value="Chromosome"/>
</dbReference>
<dbReference type="AlphaFoldDB" id="J7LE55"/>
<keyword evidence="4 10" id="KW-1133">Transmembrane helix</keyword>
<dbReference type="GO" id="GO:0005886">
    <property type="term" value="C:plasma membrane"/>
    <property type="evidence" value="ECO:0007669"/>
    <property type="project" value="UniProtKB-SubCell"/>
</dbReference>
<dbReference type="PANTHER" id="PTHR28259:SF1">
    <property type="entry name" value="FLUORIDE EXPORT PROTEIN 1-RELATED"/>
    <property type="match status" value="1"/>
</dbReference>
<feature type="transmembrane region" description="Helical" evidence="10">
    <location>
        <begin position="90"/>
        <end position="108"/>
    </location>
</feature>
<evidence type="ECO:0000256" key="5">
    <source>
        <dbReference type="ARBA" id="ARBA00023136"/>
    </source>
</evidence>
<reference evidence="13" key="2">
    <citation type="submission" date="2012-08" db="EMBL/GenBank/DDBJ databases">
        <title>Whole-genome sequence of Nocardiopsis alba strain ATCC BAA-2165 associated with honeybees.</title>
        <authorList>
            <person name="Qiao J."/>
            <person name="Chen L."/>
            <person name="Li Y."/>
            <person name="Wang J."/>
            <person name="Zhang W."/>
            <person name="Chen S."/>
        </authorList>
    </citation>
    <scope>NUCLEOTIDE SEQUENCE [LARGE SCALE GENOMIC DNA]</scope>
    <source>
        <strain evidence="13">ATCC BAA-2165 / BE74</strain>
    </source>
</reference>
<evidence type="ECO:0000313" key="12">
    <source>
        <dbReference type="EMBL" id="AFR08822.1"/>
    </source>
</evidence>
<accession>J7LE55</accession>
<feature type="transmembrane region" description="Helical" evidence="10">
    <location>
        <begin position="120"/>
        <end position="137"/>
    </location>
</feature>
<feature type="region of interest" description="Disordered" evidence="11">
    <location>
        <begin position="1"/>
        <end position="30"/>
    </location>
</feature>
<evidence type="ECO:0000256" key="10">
    <source>
        <dbReference type="HAMAP-Rule" id="MF_00454"/>
    </source>
</evidence>
<dbReference type="GO" id="GO:0046872">
    <property type="term" value="F:metal ion binding"/>
    <property type="evidence" value="ECO:0007669"/>
    <property type="project" value="UniProtKB-KW"/>
</dbReference>
<keyword evidence="2 10" id="KW-1003">Cell membrane</keyword>
<evidence type="ECO:0000256" key="7">
    <source>
        <dbReference type="ARBA" id="ARBA00035120"/>
    </source>
</evidence>
<evidence type="ECO:0000256" key="9">
    <source>
        <dbReference type="ARBA" id="ARBA00049940"/>
    </source>
</evidence>
<keyword evidence="10" id="KW-0813">Transport</keyword>
<keyword evidence="10" id="KW-0406">Ion transport</keyword>
<feature type="binding site" evidence="10">
    <location>
        <position position="130"/>
    </location>
    <ligand>
        <name>Na(+)</name>
        <dbReference type="ChEBI" id="CHEBI:29101"/>
        <note>structural</note>
    </ligand>
</feature>
<dbReference type="HOGENOM" id="CLU_114342_1_0_11"/>
<dbReference type="PANTHER" id="PTHR28259">
    <property type="entry name" value="FLUORIDE EXPORT PROTEIN 1-RELATED"/>
    <property type="match status" value="1"/>
</dbReference>
<dbReference type="KEGG" id="nal:B005_4741"/>
<dbReference type="GO" id="GO:0140114">
    <property type="term" value="P:cellular detoxification of fluoride"/>
    <property type="evidence" value="ECO:0007669"/>
    <property type="project" value="UniProtKB-UniRule"/>
</dbReference>
<dbReference type="InterPro" id="IPR003691">
    <property type="entry name" value="FluC"/>
</dbReference>
<evidence type="ECO:0000256" key="1">
    <source>
        <dbReference type="ARBA" id="ARBA00004651"/>
    </source>
</evidence>
<feature type="transmembrane region" description="Helical" evidence="10">
    <location>
        <begin position="51"/>
        <end position="70"/>
    </location>
</feature>
<dbReference type="STRING" id="1205910.B005_4741"/>
<protein>
    <recommendedName>
        <fullName evidence="10">Fluoride-specific ion channel FluC</fullName>
    </recommendedName>
</protein>
<comment type="activity regulation">
    <text evidence="10">Na(+) is not transported, but it plays an essential structural role and its presence is essential for fluoride channel function.</text>
</comment>
<comment type="similarity">
    <text evidence="7 10">Belongs to the fluoride channel Fluc/FEX (TC 1.A.43) family.</text>
</comment>
<feature type="binding site" evidence="10">
    <location>
        <position position="127"/>
    </location>
    <ligand>
        <name>Na(+)</name>
        <dbReference type="ChEBI" id="CHEBI:29101"/>
        <note>structural</note>
    </ligand>
</feature>
<evidence type="ECO:0000256" key="6">
    <source>
        <dbReference type="ARBA" id="ARBA00023303"/>
    </source>
</evidence>
<evidence type="ECO:0000256" key="2">
    <source>
        <dbReference type="ARBA" id="ARBA00022475"/>
    </source>
</evidence>
<comment type="function">
    <text evidence="9 10">Fluoride-specific ion channel. Important for reducing fluoride concentration in the cell, thus reducing its toxicity.</text>
</comment>
<dbReference type="GO" id="GO:0062054">
    <property type="term" value="F:fluoride channel activity"/>
    <property type="evidence" value="ECO:0007669"/>
    <property type="project" value="UniProtKB-UniRule"/>
</dbReference>
<feature type="compositionally biased region" description="Basic and acidic residues" evidence="11">
    <location>
        <begin position="16"/>
        <end position="25"/>
    </location>
</feature>
<comment type="subcellular location">
    <subcellularLocation>
        <location evidence="1 10">Cell membrane</location>
        <topology evidence="1 10">Multi-pass membrane protein</topology>
    </subcellularLocation>
</comment>
<keyword evidence="6 10" id="KW-0407">Ion channel</keyword>
<dbReference type="Pfam" id="PF02537">
    <property type="entry name" value="CRCB"/>
    <property type="match status" value="1"/>
</dbReference>
<evidence type="ECO:0000313" key="13">
    <source>
        <dbReference type="Proteomes" id="UP000003779"/>
    </source>
</evidence>